<name>A0ABS7FIS2_9NEIS</name>
<keyword evidence="1" id="KW-0472">Membrane</keyword>
<organism evidence="2 3">
    <name type="scientific">Chromobacterium subtsugae</name>
    <dbReference type="NCBI Taxonomy" id="251747"/>
    <lineage>
        <taxon>Bacteria</taxon>
        <taxon>Pseudomonadati</taxon>
        <taxon>Pseudomonadota</taxon>
        <taxon>Betaproteobacteria</taxon>
        <taxon>Neisseriales</taxon>
        <taxon>Chromobacteriaceae</taxon>
        <taxon>Chromobacterium</taxon>
    </lineage>
</organism>
<dbReference type="GeneID" id="89684315"/>
<evidence type="ECO:0000256" key="1">
    <source>
        <dbReference type="SAM" id="Phobius"/>
    </source>
</evidence>
<evidence type="ECO:0000313" key="3">
    <source>
        <dbReference type="Proteomes" id="UP000711178"/>
    </source>
</evidence>
<sequence>MKTPYLKILACGLTLFILLGPLVALLASGVVPMMAYLMGAVPALIFGLMLCLLRIILAAPIARWQSLWPAWLLALAAFAPGAFSGSLITLLYARVAEPLLYNDWMTMYLGAMAGGVCNALFWRMRFGAGKPLPPHEN</sequence>
<feature type="transmembrane region" description="Helical" evidence="1">
    <location>
        <begin position="69"/>
        <end position="93"/>
    </location>
</feature>
<feature type="transmembrane region" description="Helical" evidence="1">
    <location>
        <begin position="34"/>
        <end position="57"/>
    </location>
</feature>
<feature type="transmembrane region" description="Helical" evidence="1">
    <location>
        <begin position="105"/>
        <end position="122"/>
    </location>
</feature>
<keyword evidence="3" id="KW-1185">Reference proteome</keyword>
<comment type="caution">
    <text evidence="2">The sequence shown here is derived from an EMBL/GenBank/DDBJ whole genome shotgun (WGS) entry which is preliminary data.</text>
</comment>
<reference evidence="2 3" key="1">
    <citation type="submission" date="2021-05" db="EMBL/GenBank/DDBJ databases">
        <title>Draft Whole Genome Sequencing Of Biosensor Chromobacterium violaceum Strain CV026 Reveals A Regulatory RNA In Chromobacterium violaceum Phenotype Regulatory Network.</title>
        <authorList>
            <person name="Hong K.W."/>
            <person name="Chan K.G."/>
            <person name="Chang C.-Y."/>
        </authorList>
    </citation>
    <scope>NUCLEOTIDE SEQUENCE [LARGE SCALE GENOMIC DNA]</scope>
    <source>
        <strain evidence="2 3">ATCC 31532</strain>
    </source>
</reference>
<evidence type="ECO:0000313" key="2">
    <source>
        <dbReference type="EMBL" id="MBW8289962.1"/>
    </source>
</evidence>
<gene>
    <name evidence="2" type="ORF">KIF53_20185</name>
</gene>
<keyword evidence="1" id="KW-1133">Transmembrane helix</keyword>
<dbReference type="EMBL" id="JAHDTB010000027">
    <property type="protein sequence ID" value="MBW8289962.1"/>
    <property type="molecule type" value="Genomic_DNA"/>
</dbReference>
<protein>
    <submittedName>
        <fullName evidence="2">Uncharacterized protein</fullName>
    </submittedName>
</protein>
<dbReference type="RefSeq" id="WP_043577058.1">
    <property type="nucleotide sequence ID" value="NZ_CP142381.1"/>
</dbReference>
<dbReference type="Proteomes" id="UP000711178">
    <property type="component" value="Unassembled WGS sequence"/>
</dbReference>
<accession>A0ABS7FIS2</accession>
<keyword evidence="1" id="KW-0812">Transmembrane</keyword>
<proteinExistence type="predicted"/>